<evidence type="ECO:0000313" key="4">
    <source>
        <dbReference type="Proteomes" id="UP001396334"/>
    </source>
</evidence>
<keyword evidence="4" id="KW-1185">Reference proteome</keyword>
<comment type="caution">
    <text evidence="3">The sequence shown here is derived from an EMBL/GenBank/DDBJ whole genome shotgun (WGS) entry which is preliminary data.</text>
</comment>
<feature type="compositionally biased region" description="Polar residues" evidence="1">
    <location>
        <begin position="219"/>
        <end position="235"/>
    </location>
</feature>
<evidence type="ECO:0000259" key="2">
    <source>
        <dbReference type="Pfam" id="PF03732"/>
    </source>
</evidence>
<feature type="domain" description="Retrotransposon gag" evidence="2">
    <location>
        <begin position="69"/>
        <end position="159"/>
    </location>
</feature>
<protein>
    <recommendedName>
        <fullName evidence="2">Retrotransposon gag domain-containing protein</fullName>
    </recommendedName>
</protein>
<feature type="compositionally biased region" description="Polar residues" evidence="1">
    <location>
        <begin position="249"/>
        <end position="259"/>
    </location>
</feature>
<name>A0ABR2RH11_9ROSI</name>
<organism evidence="3 4">
    <name type="scientific">Hibiscus sabdariffa</name>
    <name type="common">roselle</name>
    <dbReference type="NCBI Taxonomy" id="183260"/>
    <lineage>
        <taxon>Eukaryota</taxon>
        <taxon>Viridiplantae</taxon>
        <taxon>Streptophyta</taxon>
        <taxon>Embryophyta</taxon>
        <taxon>Tracheophyta</taxon>
        <taxon>Spermatophyta</taxon>
        <taxon>Magnoliopsida</taxon>
        <taxon>eudicotyledons</taxon>
        <taxon>Gunneridae</taxon>
        <taxon>Pentapetalae</taxon>
        <taxon>rosids</taxon>
        <taxon>malvids</taxon>
        <taxon>Malvales</taxon>
        <taxon>Malvaceae</taxon>
        <taxon>Malvoideae</taxon>
        <taxon>Hibiscus</taxon>
    </lineage>
</organism>
<evidence type="ECO:0000313" key="3">
    <source>
        <dbReference type="EMBL" id="KAK9012228.1"/>
    </source>
</evidence>
<evidence type="ECO:0000256" key="1">
    <source>
        <dbReference type="SAM" id="MobiDB-lite"/>
    </source>
</evidence>
<accession>A0ABR2RH11</accession>
<reference evidence="3 4" key="1">
    <citation type="journal article" date="2024" name="G3 (Bethesda)">
        <title>Genome assembly of Hibiscus sabdariffa L. provides insights into metabolisms of medicinal natural products.</title>
        <authorList>
            <person name="Kim T."/>
        </authorList>
    </citation>
    <scope>NUCLEOTIDE SEQUENCE [LARGE SCALE GENOMIC DNA]</scope>
    <source>
        <strain evidence="3">TK-2024</strain>
        <tissue evidence="3">Old leaves</tissue>
    </source>
</reference>
<dbReference type="InterPro" id="IPR005162">
    <property type="entry name" value="Retrotrans_gag_dom"/>
</dbReference>
<feature type="region of interest" description="Disordered" evidence="1">
    <location>
        <begin position="219"/>
        <end position="259"/>
    </location>
</feature>
<dbReference type="Pfam" id="PF03732">
    <property type="entry name" value="Retrotrans_gag"/>
    <property type="match status" value="1"/>
</dbReference>
<sequence>MVSTRMEGIIDGLEKKMKKKDEKDTEILRQLKGKATVLLDSPREFEAIAAHTDGQCSASHPVDARNHLKVVAVCLDSKVLNWFQWWEARIPVVTWDTFQVAILQRFTPSQQRNLYEVLLGLQQTKSVAQYREDFELLFAPLKDADEAVLIGIFINGLQEEIKTELSLCKLDSLTQIMDHSQRIEDKNWALSQAQLSKNQRVALPQPPLTFTMVESNRFKNTTSSVMRPTPKTVSPQFEDHKQGKIATSGVGSSTRPGHY</sequence>
<proteinExistence type="predicted"/>
<dbReference type="Proteomes" id="UP001396334">
    <property type="component" value="Unassembled WGS sequence"/>
</dbReference>
<gene>
    <name evidence="3" type="ORF">V6N11_040294</name>
</gene>
<dbReference type="EMBL" id="JBBPBN010000022">
    <property type="protein sequence ID" value="KAK9012228.1"/>
    <property type="molecule type" value="Genomic_DNA"/>
</dbReference>